<proteinExistence type="inferred from homology"/>
<dbReference type="eggNOG" id="COG0125">
    <property type="taxonomic scope" value="Bacteria"/>
</dbReference>
<protein>
    <recommendedName>
        <fullName evidence="3 11">Thymidylate kinase</fullName>
        <ecNumber evidence="2 11">2.7.4.9</ecNumber>
    </recommendedName>
    <alternativeName>
        <fullName evidence="11">dTMP kinase</fullName>
    </alternativeName>
</protein>
<evidence type="ECO:0000256" key="9">
    <source>
        <dbReference type="ARBA" id="ARBA00048743"/>
    </source>
</evidence>
<keyword evidence="5 11" id="KW-0545">Nucleotide biosynthesis</keyword>
<dbReference type="GO" id="GO:0004798">
    <property type="term" value="F:dTMP kinase activity"/>
    <property type="evidence" value="ECO:0007669"/>
    <property type="project" value="UniProtKB-UniRule"/>
</dbReference>
<organism evidence="13 14">
    <name type="scientific">Lactobacillus kitasatonis DSM 16761 = JCM 1039</name>
    <dbReference type="NCBI Taxonomy" id="1423767"/>
    <lineage>
        <taxon>Bacteria</taxon>
        <taxon>Bacillati</taxon>
        <taxon>Bacillota</taxon>
        <taxon>Bacilli</taxon>
        <taxon>Lactobacillales</taxon>
        <taxon>Lactobacillaceae</taxon>
        <taxon>Lactobacillus</taxon>
    </lineage>
</organism>
<dbReference type="AlphaFoldDB" id="A0A0R1VGY4"/>
<dbReference type="PANTHER" id="PTHR10344">
    <property type="entry name" value="THYMIDYLATE KINASE"/>
    <property type="match status" value="1"/>
</dbReference>
<dbReference type="EC" id="2.7.4.9" evidence="2 11"/>
<keyword evidence="7 11" id="KW-0418">Kinase</keyword>
<evidence type="ECO:0000256" key="7">
    <source>
        <dbReference type="ARBA" id="ARBA00022777"/>
    </source>
</evidence>
<dbReference type="FunFam" id="3.40.50.300:FF:000225">
    <property type="entry name" value="Thymidylate kinase"/>
    <property type="match status" value="1"/>
</dbReference>
<dbReference type="GO" id="GO:0006235">
    <property type="term" value="P:dTTP biosynthetic process"/>
    <property type="evidence" value="ECO:0007669"/>
    <property type="project" value="UniProtKB-UniRule"/>
</dbReference>
<comment type="catalytic activity">
    <reaction evidence="9 11">
        <text>dTMP + ATP = dTDP + ADP</text>
        <dbReference type="Rhea" id="RHEA:13517"/>
        <dbReference type="ChEBI" id="CHEBI:30616"/>
        <dbReference type="ChEBI" id="CHEBI:58369"/>
        <dbReference type="ChEBI" id="CHEBI:63528"/>
        <dbReference type="ChEBI" id="CHEBI:456216"/>
        <dbReference type="EC" id="2.7.4.9"/>
    </reaction>
</comment>
<reference evidence="13 14" key="1">
    <citation type="journal article" date="2015" name="Genome Announc.">
        <title>Expanding the biotechnology potential of lactobacilli through comparative genomics of 213 strains and associated genera.</title>
        <authorList>
            <person name="Sun Z."/>
            <person name="Harris H.M."/>
            <person name="McCann A."/>
            <person name="Guo C."/>
            <person name="Argimon S."/>
            <person name="Zhang W."/>
            <person name="Yang X."/>
            <person name="Jeffery I.B."/>
            <person name="Cooney J.C."/>
            <person name="Kagawa T.F."/>
            <person name="Liu W."/>
            <person name="Song Y."/>
            <person name="Salvetti E."/>
            <person name="Wrobel A."/>
            <person name="Rasinkangas P."/>
            <person name="Parkhill J."/>
            <person name="Rea M.C."/>
            <person name="O'Sullivan O."/>
            <person name="Ritari J."/>
            <person name="Douillard F.P."/>
            <person name="Paul Ross R."/>
            <person name="Yang R."/>
            <person name="Briner A.E."/>
            <person name="Felis G.E."/>
            <person name="de Vos W.M."/>
            <person name="Barrangou R."/>
            <person name="Klaenhammer T.R."/>
            <person name="Caufield P.W."/>
            <person name="Cui Y."/>
            <person name="Zhang H."/>
            <person name="O'Toole P.W."/>
        </authorList>
    </citation>
    <scope>NUCLEOTIDE SEQUENCE [LARGE SCALE GENOMIC DNA]</scope>
    <source>
        <strain evidence="13 14">DSM 16761</strain>
    </source>
</reference>
<dbReference type="SUPFAM" id="SSF52540">
    <property type="entry name" value="P-loop containing nucleoside triphosphate hydrolases"/>
    <property type="match status" value="1"/>
</dbReference>
<evidence type="ECO:0000259" key="12">
    <source>
        <dbReference type="Pfam" id="PF02223"/>
    </source>
</evidence>
<dbReference type="GO" id="GO:0006227">
    <property type="term" value="P:dUDP biosynthetic process"/>
    <property type="evidence" value="ECO:0007669"/>
    <property type="project" value="TreeGrafter"/>
</dbReference>
<dbReference type="Pfam" id="PF02223">
    <property type="entry name" value="Thymidylate_kin"/>
    <property type="match status" value="1"/>
</dbReference>
<evidence type="ECO:0000256" key="4">
    <source>
        <dbReference type="ARBA" id="ARBA00022679"/>
    </source>
</evidence>
<evidence type="ECO:0000256" key="6">
    <source>
        <dbReference type="ARBA" id="ARBA00022741"/>
    </source>
</evidence>
<dbReference type="InterPro" id="IPR039430">
    <property type="entry name" value="Thymidylate_kin-like_dom"/>
</dbReference>
<evidence type="ECO:0000313" key="13">
    <source>
        <dbReference type="EMBL" id="KRM04711.1"/>
    </source>
</evidence>
<comment type="caution">
    <text evidence="13">The sequence shown here is derived from an EMBL/GenBank/DDBJ whole genome shotgun (WGS) entry which is preliminary data.</text>
</comment>
<dbReference type="InterPro" id="IPR027417">
    <property type="entry name" value="P-loop_NTPase"/>
</dbReference>
<evidence type="ECO:0000256" key="3">
    <source>
        <dbReference type="ARBA" id="ARBA00017144"/>
    </source>
</evidence>
<dbReference type="HAMAP" id="MF_00165">
    <property type="entry name" value="Thymidylate_kinase"/>
    <property type="match status" value="1"/>
</dbReference>
<dbReference type="Proteomes" id="UP000051307">
    <property type="component" value="Unassembled WGS sequence"/>
</dbReference>
<accession>A0A0R1VGY4</accession>
<evidence type="ECO:0000256" key="10">
    <source>
        <dbReference type="ARBA" id="ARBA00057735"/>
    </source>
</evidence>
<dbReference type="InterPro" id="IPR018094">
    <property type="entry name" value="Thymidylate_kinase"/>
</dbReference>
<keyword evidence="6 11" id="KW-0547">Nucleotide-binding</keyword>
<dbReference type="CDD" id="cd01672">
    <property type="entry name" value="TMPK"/>
    <property type="match status" value="1"/>
</dbReference>
<dbReference type="EMBL" id="AZFU01000018">
    <property type="protein sequence ID" value="KRM04711.1"/>
    <property type="molecule type" value="Genomic_DNA"/>
</dbReference>
<evidence type="ECO:0000256" key="5">
    <source>
        <dbReference type="ARBA" id="ARBA00022727"/>
    </source>
</evidence>
<gene>
    <name evidence="11" type="primary">tmk</name>
    <name evidence="13" type="ORF">FC59_GL000591</name>
</gene>
<comment type="function">
    <text evidence="10 11">Phosphorylation of dTMP to form dTDP in both de novo and salvage pathways of dTTP synthesis.</text>
</comment>
<dbReference type="GO" id="GO:0006233">
    <property type="term" value="P:dTDP biosynthetic process"/>
    <property type="evidence" value="ECO:0007669"/>
    <property type="project" value="InterPro"/>
</dbReference>
<dbReference type="NCBIfam" id="TIGR00041">
    <property type="entry name" value="DTMP_kinase"/>
    <property type="match status" value="1"/>
</dbReference>
<dbReference type="PANTHER" id="PTHR10344:SF4">
    <property type="entry name" value="UMP-CMP KINASE 2, MITOCHONDRIAL"/>
    <property type="match status" value="1"/>
</dbReference>
<dbReference type="PATRIC" id="fig|1423767.3.peg.610"/>
<dbReference type="GO" id="GO:0005829">
    <property type="term" value="C:cytosol"/>
    <property type="evidence" value="ECO:0007669"/>
    <property type="project" value="TreeGrafter"/>
</dbReference>
<evidence type="ECO:0000256" key="11">
    <source>
        <dbReference type="HAMAP-Rule" id="MF_00165"/>
    </source>
</evidence>
<feature type="domain" description="Thymidylate kinase-like" evidence="12">
    <location>
        <begin position="12"/>
        <end position="204"/>
    </location>
</feature>
<name>A0A0R1VGY4_9LACO</name>
<dbReference type="Gene3D" id="3.40.50.300">
    <property type="entry name" value="P-loop containing nucleotide triphosphate hydrolases"/>
    <property type="match status" value="1"/>
</dbReference>
<comment type="similarity">
    <text evidence="1 11">Belongs to the thymidylate kinase family.</text>
</comment>
<dbReference type="GO" id="GO:0005524">
    <property type="term" value="F:ATP binding"/>
    <property type="evidence" value="ECO:0007669"/>
    <property type="project" value="UniProtKB-UniRule"/>
</dbReference>
<evidence type="ECO:0000256" key="2">
    <source>
        <dbReference type="ARBA" id="ARBA00012980"/>
    </source>
</evidence>
<keyword evidence="8 11" id="KW-0067">ATP-binding</keyword>
<evidence type="ECO:0000256" key="1">
    <source>
        <dbReference type="ARBA" id="ARBA00009776"/>
    </source>
</evidence>
<feature type="binding site" evidence="11">
    <location>
        <begin position="14"/>
        <end position="21"/>
    </location>
    <ligand>
        <name>ATP</name>
        <dbReference type="ChEBI" id="CHEBI:30616"/>
    </ligand>
</feature>
<keyword evidence="4 11" id="KW-0808">Transferase</keyword>
<evidence type="ECO:0000313" key="14">
    <source>
        <dbReference type="Proteomes" id="UP000051307"/>
    </source>
</evidence>
<evidence type="ECO:0000256" key="8">
    <source>
        <dbReference type="ARBA" id="ARBA00022840"/>
    </source>
</evidence>
<sequence>MEDFMTGYFVSFEGPDGAGKSTVLKEVLAKIGPQLKPQYLVTREPGGSTIAEKIRDIILDPTNDKMDAKTEALLYAAARSQHVEEIIRPALKAGKIVFSDRFVDSSLAYQGEGRDLGIKEVKQINDFATNKLDPDLTFFIDVAPEIGLRRIEKLRPGHEDRLEQENLSFHKKVYQGFLKVKEMYPERFVTIDGTQPIDQVVDQVIATLKQRMPEIF</sequence>